<dbReference type="GO" id="GO:0042910">
    <property type="term" value="F:xenobiotic transmembrane transporter activity"/>
    <property type="evidence" value="ECO:0007669"/>
    <property type="project" value="InterPro"/>
</dbReference>
<dbReference type="GO" id="GO:0015297">
    <property type="term" value="F:antiporter activity"/>
    <property type="evidence" value="ECO:0007669"/>
    <property type="project" value="InterPro"/>
</dbReference>
<dbReference type="Proteomes" id="UP000651085">
    <property type="component" value="Unassembled WGS sequence"/>
</dbReference>
<dbReference type="PANTHER" id="PTHR43823">
    <property type="entry name" value="SPORULATION PROTEIN YKVU"/>
    <property type="match status" value="1"/>
</dbReference>
<dbReference type="AlphaFoldDB" id="A0A926F7H7"/>
<keyword evidence="4" id="KW-0813">Transport</keyword>
<feature type="transmembrane region" description="Helical" evidence="10">
    <location>
        <begin position="96"/>
        <end position="119"/>
    </location>
</feature>
<feature type="transmembrane region" description="Helical" evidence="10">
    <location>
        <begin position="139"/>
        <end position="159"/>
    </location>
</feature>
<keyword evidence="7 10" id="KW-1133">Transmembrane helix</keyword>
<dbReference type="InterPro" id="IPR002528">
    <property type="entry name" value="MATE_fam"/>
</dbReference>
<keyword evidence="12" id="KW-1185">Reference proteome</keyword>
<evidence type="ECO:0000256" key="6">
    <source>
        <dbReference type="ARBA" id="ARBA00022692"/>
    </source>
</evidence>
<comment type="similarity">
    <text evidence="2">Belongs to the multi antimicrobial extrusion (MATE) (TC 2.A.66.1) family. MepA subfamily.</text>
</comment>
<evidence type="ECO:0000313" key="11">
    <source>
        <dbReference type="EMBL" id="MBC8594771.1"/>
    </source>
</evidence>
<dbReference type="GO" id="GO:0005886">
    <property type="term" value="C:plasma membrane"/>
    <property type="evidence" value="ECO:0007669"/>
    <property type="project" value="UniProtKB-SubCell"/>
</dbReference>
<reference evidence="11" key="1">
    <citation type="submission" date="2020-08" db="EMBL/GenBank/DDBJ databases">
        <title>Genome public.</title>
        <authorList>
            <person name="Liu C."/>
            <person name="Sun Q."/>
        </authorList>
    </citation>
    <scope>NUCLEOTIDE SEQUENCE</scope>
    <source>
        <strain evidence="11">N12</strain>
    </source>
</reference>
<evidence type="ECO:0000256" key="10">
    <source>
        <dbReference type="SAM" id="Phobius"/>
    </source>
</evidence>
<dbReference type="EMBL" id="JACRTF010000001">
    <property type="protein sequence ID" value="MBC8594771.1"/>
    <property type="molecule type" value="Genomic_DNA"/>
</dbReference>
<dbReference type="RefSeq" id="WP_262435861.1">
    <property type="nucleotide sequence ID" value="NZ_JACRTF010000001.1"/>
</dbReference>
<dbReference type="GO" id="GO:0046677">
    <property type="term" value="P:response to antibiotic"/>
    <property type="evidence" value="ECO:0007669"/>
    <property type="project" value="UniProtKB-KW"/>
</dbReference>
<evidence type="ECO:0000256" key="2">
    <source>
        <dbReference type="ARBA" id="ARBA00008417"/>
    </source>
</evidence>
<feature type="transmembrane region" description="Helical" evidence="10">
    <location>
        <begin position="197"/>
        <end position="217"/>
    </location>
</feature>
<evidence type="ECO:0000256" key="9">
    <source>
        <dbReference type="ARBA" id="ARBA00023251"/>
    </source>
</evidence>
<feature type="transmembrane region" description="Helical" evidence="10">
    <location>
        <begin position="319"/>
        <end position="342"/>
    </location>
</feature>
<evidence type="ECO:0000256" key="8">
    <source>
        <dbReference type="ARBA" id="ARBA00023136"/>
    </source>
</evidence>
<evidence type="ECO:0000256" key="3">
    <source>
        <dbReference type="ARBA" id="ARBA00022106"/>
    </source>
</evidence>
<dbReference type="InterPro" id="IPR045070">
    <property type="entry name" value="MATE_MepA-like"/>
</dbReference>
<feature type="transmembrane region" description="Helical" evidence="10">
    <location>
        <begin position="51"/>
        <end position="75"/>
    </location>
</feature>
<dbReference type="CDD" id="cd13143">
    <property type="entry name" value="MATE_MepA_like"/>
    <property type="match status" value="1"/>
</dbReference>
<keyword evidence="8 10" id="KW-0472">Membrane</keyword>
<comment type="caution">
    <text evidence="11">The sequence shown here is derived from an EMBL/GenBank/DDBJ whole genome shotgun (WGS) entry which is preliminary data.</text>
</comment>
<accession>A0A926F7H7</accession>
<proteinExistence type="inferred from homology"/>
<comment type="subcellular location">
    <subcellularLocation>
        <location evidence="1">Cell membrane</location>
        <topology evidence="1">Multi-pass membrane protein</topology>
    </subcellularLocation>
</comment>
<evidence type="ECO:0000256" key="4">
    <source>
        <dbReference type="ARBA" id="ARBA00022448"/>
    </source>
</evidence>
<name>A0A926F7H7_9BACT</name>
<feature type="transmembrane region" description="Helical" evidence="10">
    <location>
        <begin position="390"/>
        <end position="413"/>
    </location>
</feature>
<evidence type="ECO:0000256" key="7">
    <source>
        <dbReference type="ARBA" id="ARBA00022989"/>
    </source>
</evidence>
<dbReference type="InterPro" id="IPR051327">
    <property type="entry name" value="MATE_MepA_subfamily"/>
</dbReference>
<feature type="transmembrane region" description="Helical" evidence="10">
    <location>
        <begin position="419"/>
        <end position="442"/>
    </location>
</feature>
<evidence type="ECO:0000256" key="5">
    <source>
        <dbReference type="ARBA" id="ARBA00022475"/>
    </source>
</evidence>
<sequence>MAQQTDPRILGTEKIGKLLLQYSIPAIIGMTITSLYNIIDSIFIGHGVGAMAISGLAITFPLMNLVVAFCVLISAGGATISSIRLGQKDLDGATAVLGNTLMLCLINSVIFGGIAFLFLDPILDFFGASPDTLPYARDFMQVVLLGTPITYTMIGLNNVMRATGYPKKAMLTSMVTVIANIIIAPIFIFHFHWGIRGAAMATVLSQFIGMVWVVQHFRNKDSFVHFTHGFWRLKKRIIGSIFSIGMSPFAMNVTACVIVIIINNSLQKYGGDLAIGAYGIMNRLLMLYVMIVMGLTMGMQPIIGYNYGAQKHDRVKQTLRLGILVGVLITSSGFLICEIVPHTVSAIFTNNEELINMAASGLRICILMFPLVGAQIVISSFFQSIGKAKVSIFLSLSRQLVYLLPCLLLFPGWYGLEGIWMSMPVSDGLAFITAVISLMIYIKKVTKENSTKTDYELR</sequence>
<feature type="transmembrane region" description="Helical" evidence="10">
    <location>
        <begin position="18"/>
        <end position="39"/>
    </location>
</feature>
<keyword evidence="9" id="KW-0046">Antibiotic resistance</keyword>
<protein>
    <recommendedName>
        <fullName evidence="3">Multidrug export protein MepA</fullName>
    </recommendedName>
</protein>
<dbReference type="PANTHER" id="PTHR43823:SF3">
    <property type="entry name" value="MULTIDRUG EXPORT PROTEIN MEPA"/>
    <property type="match status" value="1"/>
</dbReference>
<dbReference type="Pfam" id="PF01554">
    <property type="entry name" value="MatE"/>
    <property type="match status" value="2"/>
</dbReference>
<organism evidence="11 12">
    <name type="scientific">Jilunia laotingensis</name>
    <dbReference type="NCBI Taxonomy" id="2763675"/>
    <lineage>
        <taxon>Bacteria</taxon>
        <taxon>Pseudomonadati</taxon>
        <taxon>Bacteroidota</taxon>
        <taxon>Bacteroidia</taxon>
        <taxon>Bacteroidales</taxon>
        <taxon>Bacteroidaceae</taxon>
        <taxon>Jilunia</taxon>
    </lineage>
</organism>
<evidence type="ECO:0000256" key="1">
    <source>
        <dbReference type="ARBA" id="ARBA00004651"/>
    </source>
</evidence>
<dbReference type="PIRSF" id="PIRSF006603">
    <property type="entry name" value="DinF"/>
    <property type="match status" value="1"/>
</dbReference>
<evidence type="ECO:0000313" key="12">
    <source>
        <dbReference type="Proteomes" id="UP000651085"/>
    </source>
</evidence>
<feature type="transmembrane region" description="Helical" evidence="10">
    <location>
        <begin position="285"/>
        <end position="307"/>
    </location>
</feature>
<keyword evidence="5" id="KW-1003">Cell membrane</keyword>
<feature type="transmembrane region" description="Helical" evidence="10">
    <location>
        <begin position="171"/>
        <end position="191"/>
    </location>
</feature>
<gene>
    <name evidence="11" type="ORF">H8744_16295</name>
</gene>
<keyword evidence="6 10" id="KW-0812">Transmembrane</keyword>
<feature type="transmembrane region" description="Helical" evidence="10">
    <location>
        <begin position="354"/>
        <end position="378"/>
    </location>
</feature>
<dbReference type="InterPro" id="IPR048279">
    <property type="entry name" value="MdtK-like"/>
</dbReference>
<dbReference type="NCBIfam" id="TIGR00797">
    <property type="entry name" value="matE"/>
    <property type="match status" value="1"/>
</dbReference>
<feature type="transmembrane region" description="Helical" evidence="10">
    <location>
        <begin position="237"/>
        <end position="262"/>
    </location>
</feature>